<reference evidence="15" key="1">
    <citation type="submission" date="2021-12" db="EMBL/GenBank/DDBJ databases">
        <authorList>
            <person name="King R."/>
        </authorList>
    </citation>
    <scope>NUCLEOTIDE SEQUENCE</scope>
</reference>
<organism evidence="15 16">
    <name type="scientific">Bemisia tabaci</name>
    <name type="common">Sweetpotato whitefly</name>
    <name type="synonym">Aleurodes tabaci</name>
    <dbReference type="NCBI Taxonomy" id="7038"/>
    <lineage>
        <taxon>Eukaryota</taxon>
        <taxon>Metazoa</taxon>
        <taxon>Ecdysozoa</taxon>
        <taxon>Arthropoda</taxon>
        <taxon>Hexapoda</taxon>
        <taxon>Insecta</taxon>
        <taxon>Pterygota</taxon>
        <taxon>Neoptera</taxon>
        <taxon>Paraneoptera</taxon>
        <taxon>Hemiptera</taxon>
        <taxon>Sternorrhyncha</taxon>
        <taxon>Aleyrodoidea</taxon>
        <taxon>Aleyrodidae</taxon>
        <taxon>Aleyrodinae</taxon>
        <taxon>Bemisia</taxon>
    </lineage>
</organism>
<dbReference type="SMART" id="SM00355">
    <property type="entry name" value="ZnF_C2H2"/>
    <property type="match status" value="9"/>
</dbReference>
<feature type="domain" description="C2H2-type" evidence="14">
    <location>
        <begin position="311"/>
        <end position="338"/>
    </location>
</feature>
<comment type="subcellular location">
    <subcellularLocation>
        <location evidence="2">Nucleus</location>
    </subcellularLocation>
</comment>
<evidence type="ECO:0000256" key="1">
    <source>
        <dbReference type="ARBA" id="ARBA00003767"/>
    </source>
</evidence>
<dbReference type="GO" id="GO:0000978">
    <property type="term" value="F:RNA polymerase II cis-regulatory region sequence-specific DNA binding"/>
    <property type="evidence" value="ECO:0007669"/>
    <property type="project" value="TreeGrafter"/>
</dbReference>
<evidence type="ECO:0000313" key="15">
    <source>
        <dbReference type="EMBL" id="CAH0777410.1"/>
    </source>
</evidence>
<dbReference type="PROSITE" id="PS00028">
    <property type="entry name" value="ZINC_FINGER_C2H2_1"/>
    <property type="match status" value="9"/>
</dbReference>
<comment type="function">
    <text evidence="1">May be involved in transcriptional regulation.</text>
</comment>
<evidence type="ECO:0000256" key="8">
    <source>
        <dbReference type="ARBA" id="ARBA00023015"/>
    </source>
</evidence>
<feature type="region of interest" description="Disordered" evidence="13">
    <location>
        <begin position="29"/>
        <end position="119"/>
    </location>
</feature>
<feature type="domain" description="C2H2-type" evidence="14">
    <location>
        <begin position="395"/>
        <end position="422"/>
    </location>
</feature>
<feature type="compositionally biased region" description="Polar residues" evidence="13">
    <location>
        <begin position="231"/>
        <end position="249"/>
    </location>
</feature>
<dbReference type="Pfam" id="PF00096">
    <property type="entry name" value="zf-C2H2"/>
    <property type="match status" value="6"/>
</dbReference>
<dbReference type="Gene3D" id="3.30.160.60">
    <property type="entry name" value="Classic Zinc Finger"/>
    <property type="match status" value="9"/>
</dbReference>
<feature type="compositionally biased region" description="Polar residues" evidence="13">
    <location>
        <begin position="198"/>
        <end position="221"/>
    </location>
</feature>
<feature type="domain" description="C2H2-type" evidence="14">
    <location>
        <begin position="255"/>
        <end position="282"/>
    </location>
</feature>
<keyword evidence="4" id="KW-0479">Metal-binding</keyword>
<feature type="domain" description="C2H2-type" evidence="14">
    <location>
        <begin position="283"/>
        <end position="310"/>
    </location>
</feature>
<evidence type="ECO:0000256" key="7">
    <source>
        <dbReference type="ARBA" id="ARBA00022833"/>
    </source>
</evidence>
<keyword evidence="10" id="KW-0804">Transcription</keyword>
<dbReference type="GO" id="GO:0008270">
    <property type="term" value="F:zinc ion binding"/>
    <property type="evidence" value="ECO:0007669"/>
    <property type="project" value="UniProtKB-KW"/>
</dbReference>
<evidence type="ECO:0000256" key="6">
    <source>
        <dbReference type="ARBA" id="ARBA00022771"/>
    </source>
</evidence>
<evidence type="ECO:0000256" key="10">
    <source>
        <dbReference type="ARBA" id="ARBA00023163"/>
    </source>
</evidence>
<dbReference type="FunFam" id="3.30.160.60:FF:000202">
    <property type="entry name" value="Zinc finger protein 574"/>
    <property type="match status" value="1"/>
</dbReference>
<dbReference type="FunFam" id="3.30.160.60:FF:001370">
    <property type="entry name" value="Zinc finger protein"/>
    <property type="match status" value="1"/>
</dbReference>
<evidence type="ECO:0000313" key="16">
    <source>
        <dbReference type="Proteomes" id="UP001152759"/>
    </source>
</evidence>
<feature type="compositionally biased region" description="Polar residues" evidence="13">
    <location>
        <begin position="31"/>
        <end position="40"/>
    </location>
</feature>
<protein>
    <recommendedName>
        <fullName evidence="14">C2H2-type domain-containing protein</fullName>
    </recommendedName>
</protein>
<sequence>MTNSQESEMNSMHSAYEVGHQVFIKSEFIESDTSPASQLVESDDDDSFFREENGPNSQATKSSSSPIDLPTPTKPDTNKEHDYPDAPVVTVLKIKSEPSESPEPEIFPDRQDEINYSGEDIRPPLTYFSPPVTNTECSSAVSTIVKTETIDEESNVEDPLRIDFGMSHDRTFQSSEFSHDLKSEDREHQPERIIENPSHYSKVSSTDCGSNDGDQANSEASRPSEMPTRADQVNSYVESISEECTSPPQSGKKPFSCSYCAAAFAHRSEFTIHVRKHTGEKPFSCPECSASFSRKSTLNRHTLLHTGEKPYRCSNCSASFAQKVALLGHMRTHTGEKPFSCPDCSATFTLKTTLTRHLLLHTGEKPFSCSHCPASFTQKHHLTVHMQMHGGEKPFSCSLCSASFWHKSDCTRHMQKHTGERPFSCSHCPLTFLLSSDLARHMRKHTGEKPFKCCDCSASFALKSTLLRHVALHAREKPFSCSHCSASFGHKNHLNTHVNQVHTPKKPLSSSDGSV</sequence>
<feature type="domain" description="C2H2-type" evidence="14">
    <location>
        <begin position="339"/>
        <end position="366"/>
    </location>
</feature>
<evidence type="ECO:0000256" key="2">
    <source>
        <dbReference type="ARBA" id="ARBA00004123"/>
    </source>
</evidence>
<feature type="compositionally biased region" description="Polar residues" evidence="13">
    <location>
        <begin position="54"/>
        <end position="66"/>
    </location>
</feature>
<feature type="domain" description="C2H2-type" evidence="14">
    <location>
        <begin position="367"/>
        <end position="394"/>
    </location>
</feature>
<keyword evidence="7" id="KW-0862">Zinc</keyword>
<keyword evidence="6 12" id="KW-0863">Zinc-finger</keyword>
<dbReference type="InterPro" id="IPR013087">
    <property type="entry name" value="Znf_C2H2_type"/>
</dbReference>
<keyword evidence="5" id="KW-0677">Repeat</keyword>
<dbReference type="InterPro" id="IPR036236">
    <property type="entry name" value="Znf_C2H2_sf"/>
</dbReference>
<keyword evidence="16" id="KW-1185">Reference proteome</keyword>
<dbReference type="FunFam" id="3.30.160.60:FF:000303">
    <property type="entry name" value="Zinc finger protein 41"/>
    <property type="match status" value="1"/>
</dbReference>
<dbReference type="GO" id="GO:0005634">
    <property type="term" value="C:nucleus"/>
    <property type="evidence" value="ECO:0007669"/>
    <property type="project" value="UniProtKB-SubCell"/>
</dbReference>
<dbReference type="GO" id="GO:0006357">
    <property type="term" value="P:regulation of transcription by RNA polymerase II"/>
    <property type="evidence" value="ECO:0007669"/>
    <property type="project" value="TreeGrafter"/>
</dbReference>
<comment type="similarity">
    <text evidence="3">Belongs to the krueppel C2H2-type zinc-finger protein family.</text>
</comment>
<dbReference type="AlphaFoldDB" id="A0A9P0CGH7"/>
<dbReference type="Proteomes" id="UP001152759">
    <property type="component" value="Chromosome 9"/>
</dbReference>
<evidence type="ECO:0000259" key="14">
    <source>
        <dbReference type="PROSITE" id="PS50157"/>
    </source>
</evidence>
<evidence type="ECO:0000256" key="4">
    <source>
        <dbReference type="ARBA" id="ARBA00022723"/>
    </source>
</evidence>
<dbReference type="PANTHER" id="PTHR24404">
    <property type="entry name" value="ZINC FINGER PROTEIN"/>
    <property type="match status" value="1"/>
</dbReference>
<feature type="region of interest" description="Disordered" evidence="13">
    <location>
        <begin position="175"/>
        <end position="253"/>
    </location>
</feature>
<feature type="domain" description="C2H2-type" evidence="14">
    <location>
        <begin position="423"/>
        <end position="450"/>
    </location>
</feature>
<dbReference type="FunFam" id="3.30.160.60:FF:000065">
    <property type="entry name" value="B-cell CLL/lymphoma 6, member B"/>
    <property type="match status" value="1"/>
</dbReference>
<feature type="compositionally biased region" description="Basic and acidic residues" evidence="13">
    <location>
        <begin position="175"/>
        <end position="194"/>
    </location>
</feature>
<dbReference type="FunFam" id="3.30.160.60:FF:002343">
    <property type="entry name" value="Zinc finger protein 33A"/>
    <property type="match status" value="2"/>
</dbReference>
<evidence type="ECO:0000256" key="11">
    <source>
        <dbReference type="ARBA" id="ARBA00023242"/>
    </source>
</evidence>
<dbReference type="PROSITE" id="PS50157">
    <property type="entry name" value="ZINC_FINGER_C2H2_2"/>
    <property type="match status" value="9"/>
</dbReference>
<dbReference type="GO" id="GO:0003700">
    <property type="term" value="F:DNA-binding transcription factor activity"/>
    <property type="evidence" value="ECO:0007669"/>
    <property type="project" value="TreeGrafter"/>
</dbReference>
<dbReference type="FunFam" id="3.30.160.60:FF:000097">
    <property type="entry name" value="Zinc finger protein"/>
    <property type="match status" value="1"/>
</dbReference>
<evidence type="ECO:0000256" key="3">
    <source>
        <dbReference type="ARBA" id="ARBA00006991"/>
    </source>
</evidence>
<dbReference type="FunFam" id="3.30.160.60:FF:000100">
    <property type="entry name" value="Zinc finger 45-like"/>
    <property type="match status" value="1"/>
</dbReference>
<evidence type="ECO:0000256" key="12">
    <source>
        <dbReference type="PROSITE-ProRule" id="PRU00042"/>
    </source>
</evidence>
<gene>
    <name evidence="15" type="ORF">BEMITA_LOCUS13370</name>
</gene>
<keyword evidence="11" id="KW-0539">Nucleus</keyword>
<keyword evidence="8" id="KW-0805">Transcription regulation</keyword>
<dbReference type="SUPFAM" id="SSF57667">
    <property type="entry name" value="beta-beta-alpha zinc fingers"/>
    <property type="match status" value="5"/>
</dbReference>
<evidence type="ECO:0000256" key="13">
    <source>
        <dbReference type="SAM" id="MobiDB-lite"/>
    </source>
</evidence>
<proteinExistence type="inferred from homology"/>
<dbReference type="EMBL" id="OU963870">
    <property type="protein sequence ID" value="CAH0777410.1"/>
    <property type="molecule type" value="Genomic_DNA"/>
</dbReference>
<evidence type="ECO:0000256" key="9">
    <source>
        <dbReference type="ARBA" id="ARBA00023125"/>
    </source>
</evidence>
<accession>A0A9P0CGH7</accession>
<dbReference type="InterPro" id="IPR050589">
    <property type="entry name" value="Ikaros_C2H2-ZF"/>
</dbReference>
<name>A0A9P0CGH7_BEMTA</name>
<dbReference type="GO" id="GO:0032502">
    <property type="term" value="P:developmental process"/>
    <property type="evidence" value="ECO:0007669"/>
    <property type="project" value="UniProtKB-ARBA"/>
</dbReference>
<dbReference type="PANTHER" id="PTHR24404:SF93">
    <property type="entry name" value="GDNF INDUCIBLE ZINC FINGER PROTEIN 1"/>
    <property type="match status" value="1"/>
</dbReference>
<keyword evidence="9" id="KW-0238">DNA-binding</keyword>
<evidence type="ECO:0000256" key="5">
    <source>
        <dbReference type="ARBA" id="ARBA00022737"/>
    </source>
</evidence>
<feature type="domain" description="C2H2-type" evidence="14">
    <location>
        <begin position="479"/>
        <end position="507"/>
    </location>
</feature>
<feature type="domain" description="C2H2-type" evidence="14">
    <location>
        <begin position="451"/>
        <end position="478"/>
    </location>
</feature>
<dbReference type="FunFam" id="3.30.160.60:FF:000325">
    <property type="entry name" value="ZFP90 zinc finger protein"/>
    <property type="match status" value="1"/>
</dbReference>